<organism evidence="2 3">
    <name type="scientific">Oceanobacillus profundus</name>
    <dbReference type="NCBI Taxonomy" id="372463"/>
    <lineage>
        <taxon>Bacteria</taxon>
        <taxon>Bacillati</taxon>
        <taxon>Bacillota</taxon>
        <taxon>Bacilli</taxon>
        <taxon>Bacillales</taxon>
        <taxon>Bacillaceae</taxon>
        <taxon>Oceanobacillus</taxon>
    </lineage>
</organism>
<keyword evidence="3" id="KW-1185">Reference proteome</keyword>
<keyword evidence="1" id="KW-0472">Membrane</keyword>
<feature type="transmembrane region" description="Helical" evidence="1">
    <location>
        <begin position="48"/>
        <end position="68"/>
    </location>
</feature>
<reference evidence="2 3" key="1">
    <citation type="journal article" date="2007" name="Int. J. Syst. Evol. Microbiol.">
        <title>Oceanobacillus profundus sp. nov., isolated from a deep-sea sediment core.</title>
        <authorList>
            <person name="Kim Y.G."/>
            <person name="Choi D.H."/>
            <person name="Hyun S."/>
            <person name="Cho B.C."/>
        </authorList>
    </citation>
    <scope>NUCLEOTIDE SEQUENCE [LARGE SCALE GENOMIC DNA]</scope>
    <source>
        <strain evidence="2 3">DSM 18246</strain>
    </source>
</reference>
<dbReference type="AlphaFoldDB" id="A0A417YA43"/>
<protein>
    <submittedName>
        <fullName evidence="2">Uncharacterized protein</fullName>
    </submittedName>
</protein>
<sequence>MGRQINGLLYFFITDIRYSLMIFWTILLGILGVSLTISYFLLGVEDGSLYFMFQFIYVYCGILGFITVRESIPFALKMGATRKNLFISLGLFFAAIALMKAVIANTLHTIILYFTDVTNLHTFGFMHVAQLMEDTWVNRVIIDMSVMFLFLTVMFLTGLIFYRYGLLGGGIVVGIEVIILFVGIAQGWLIDFFTDLFSDLKLTLFLQIFGIGIVIYLISFLLIRRVTTVSTK</sequence>
<feature type="transmembrane region" description="Helical" evidence="1">
    <location>
        <begin position="21"/>
        <end position="42"/>
    </location>
</feature>
<dbReference type="OrthoDB" id="2453726at2"/>
<evidence type="ECO:0000313" key="3">
    <source>
        <dbReference type="Proteomes" id="UP000285456"/>
    </source>
</evidence>
<keyword evidence="1" id="KW-0812">Transmembrane</keyword>
<dbReference type="Proteomes" id="UP000285456">
    <property type="component" value="Unassembled WGS sequence"/>
</dbReference>
<accession>A0A417YA43</accession>
<comment type="caution">
    <text evidence="2">The sequence shown here is derived from an EMBL/GenBank/DDBJ whole genome shotgun (WGS) entry which is preliminary data.</text>
</comment>
<dbReference type="RefSeq" id="WP_095313654.1">
    <property type="nucleotide sequence ID" value="NZ_JAMAWL010000025.1"/>
</dbReference>
<name>A0A417YA43_9BACI</name>
<gene>
    <name evidence="2" type="ORF">D1B32_21480</name>
</gene>
<feature type="transmembrane region" description="Helical" evidence="1">
    <location>
        <begin position="169"/>
        <end position="190"/>
    </location>
</feature>
<feature type="transmembrane region" description="Helical" evidence="1">
    <location>
        <begin position="89"/>
        <end position="114"/>
    </location>
</feature>
<dbReference type="EMBL" id="QWEH01000023">
    <property type="protein sequence ID" value="RHW29560.1"/>
    <property type="molecule type" value="Genomic_DNA"/>
</dbReference>
<keyword evidence="1" id="KW-1133">Transmembrane helix</keyword>
<evidence type="ECO:0000313" key="2">
    <source>
        <dbReference type="EMBL" id="RHW29560.1"/>
    </source>
</evidence>
<feature type="transmembrane region" description="Helical" evidence="1">
    <location>
        <begin position="140"/>
        <end position="162"/>
    </location>
</feature>
<evidence type="ECO:0000256" key="1">
    <source>
        <dbReference type="SAM" id="Phobius"/>
    </source>
</evidence>
<proteinExistence type="predicted"/>
<feature type="transmembrane region" description="Helical" evidence="1">
    <location>
        <begin position="202"/>
        <end position="223"/>
    </location>
</feature>